<reference evidence="3 4" key="1">
    <citation type="submission" date="2017-05" db="EMBL/GenBank/DDBJ databases">
        <title>Complete genome sequence of Streptomyces sp. SCSIO 03032 revealed the diverse biosynthetic pathways for its bioactive secondary metabolites.</title>
        <authorList>
            <person name="Ma L."/>
            <person name="Zhu Y."/>
            <person name="Zhang W."/>
            <person name="Zhang G."/>
            <person name="Tian X."/>
            <person name="Zhang S."/>
            <person name="Zhang C."/>
        </authorList>
    </citation>
    <scope>NUCLEOTIDE SEQUENCE [LARGE SCALE GENOMIC DNA]</scope>
    <source>
        <strain evidence="3 4">SCSIO 03032</strain>
    </source>
</reference>
<dbReference type="FunFam" id="3.40.50.360:FF:000001">
    <property type="entry name" value="NAD(P)H dehydrogenase (Quinone) FQR1-like"/>
    <property type="match status" value="1"/>
</dbReference>
<dbReference type="NCBIfam" id="TIGR01755">
    <property type="entry name" value="flav_wrbA"/>
    <property type="match status" value="1"/>
</dbReference>
<evidence type="ECO:0000313" key="3">
    <source>
        <dbReference type="EMBL" id="ARQ68673.1"/>
    </source>
</evidence>
<dbReference type="Pfam" id="PF03358">
    <property type="entry name" value="FMN_red"/>
    <property type="match status" value="1"/>
</dbReference>
<dbReference type="GO" id="GO:0003955">
    <property type="term" value="F:NAD(P)H dehydrogenase (quinone) activity"/>
    <property type="evidence" value="ECO:0007669"/>
    <property type="project" value="InterPro"/>
</dbReference>
<name>A0A1W7CV29_9ACTN</name>
<dbReference type="Gene3D" id="3.40.50.360">
    <property type="match status" value="1"/>
</dbReference>
<dbReference type="GO" id="GO:0010181">
    <property type="term" value="F:FMN binding"/>
    <property type="evidence" value="ECO:0007669"/>
    <property type="project" value="InterPro"/>
</dbReference>
<dbReference type="KEGG" id="smao:CAG99_07235"/>
<organism evidence="3 4">
    <name type="scientific">Streptomyces marincola</name>
    <dbReference type="NCBI Taxonomy" id="2878388"/>
    <lineage>
        <taxon>Bacteria</taxon>
        <taxon>Bacillati</taxon>
        <taxon>Actinomycetota</taxon>
        <taxon>Actinomycetes</taxon>
        <taxon>Kitasatosporales</taxon>
        <taxon>Streptomycetaceae</taxon>
        <taxon>Streptomyces</taxon>
    </lineage>
</organism>
<dbReference type="InterPro" id="IPR010089">
    <property type="entry name" value="Flavoprotein_WrbA-like"/>
</dbReference>
<sequence length="200" mass="21246">MSARIAVIYYSATGNVHELAQALAEGAGSRGAEVRLRRVEELAPDSAIDANPVWRAHVDTTKDRVPQAELADLEWATAYAFGTPTRFGNASAQLKQFIDQTGGLWQSGAFVGKPVTSFTSAINRHGGQESTILSLNNVFYHWGCVIVPPGYSDPLLYAAGGNPYGTSWPSGGGEGPDRAALDAAAYQGRHLADIANRLAD</sequence>
<dbReference type="Proteomes" id="UP000194218">
    <property type="component" value="Chromosome"/>
</dbReference>
<dbReference type="SUPFAM" id="SSF52218">
    <property type="entry name" value="Flavoproteins"/>
    <property type="match status" value="1"/>
</dbReference>
<dbReference type="InterPro" id="IPR029039">
    <property type="entry name" value="Flavoprotein-like_sf"/>
</dbReference>
<protein>
    <submittedName>
        <fullName evidence="3">NAD(P)H:quinone oxidoreductase, type IV</fullName>
    </submittedName>
</protein>
<evidence type="ECO:0000313" key="4">
    <source>
        <dbReference type="Proteomes" id="UP000194218"/>
    </source>
</evidence>
<gene>
    <name evidence="3" type="ORF">CAG99_07235</name>
</gene>
<dbReference type="AlphaFoldDB" id="A0A1W7CV29"/>
<feature type="domain" description="Flavodoxin-like" evidence="2">
    <location>
        <begin position="5"/>
        <end position="199"/>
    </location>
</feature>
<comment type="similarity">
    <text evidence="1">Belongs to the WrbA family.</text>
</comment>
<dbReference type="InterPro" id="IPR008254">
    <property type="entry name" value="Flavodoxin/NO_synth"/>
</dbReference>
<dbReference type="InterPro" id="IPR005025">
    <property type="entry name" value="FMN_Rdtase-like_dom"/>
</dbReference>
<keyword evidence="4" id="KW-1185">Reference proteome</keyword>
<dbReference type="PANTHER" id="PTHR30546:SF23">
    <property type="entry name" value="FLAVOPROTEIN-LIKE PROTEIN YCP4-RELATED"/>
    <property type="match status" value="1"/>
</dbReference>
<dbReference type="RefSeq" id="WP_086158182.1">
    <property type="nucleotide sequence ID" value="NZ_CP021121.1"/>
</dbReference>
<accession>A0A1W7CV29</accession>
<evidence type="ECO:0000256" key="1">
    <source>
        <dbReference type="ARBA" id="ARBA00006961"/>
    </source>
</evidence>
<dbReference type="PANTHER" id="PTHR30546">
    <property type="entry name" value="FLAVODOXIN-RELATED PROTEIN WRBA-RELATED"/>
    <property type="match status" value="1"/>
</dbReference>
<proteinExistence type="inferred from homology"/>
<dbReference type="NCBIfam" id="NF002999">
    <property type="entry name" value="PRK03767.1"/>
    <property type="match status" value="1"/>
</dbReference>
<evidence type="ECO:0000259" key="2">
    <source>
        <dbReference type="PROSITE" id="PS50902"/>
    </source>
</evidence>
<dbReference type="EMBL" id="CP021121">
    <property type="protein sequence ID" value="ARQ68673.1"/>
    <property type="molecule type" value="Genomic_DNA"/>
</dbReference>
<dbReference type="OrthoDB" id="9801479at2"/>
<dbReference type="GO" id="GO:0016020">
    <property type="term" value="C:membrane"/>
    <property type="evidence" value="ECO:0007669"/>
    <property type="project" value="TreeGrafter"/>
</dbReference>
<dbReference type="PROSITE" id="PS50902">
    <property type="entry name" value="FLAVODOXIN_LIKE"/>
    <property type="match status" value="1"/>
</dbReference>